<evidence type="ECO:0000256" key="1">
    <source>
        <dbReference type="ARBA" id="ARBA00001966"/>
    </source>
</evidence>
<evidence type="ECO:0000256" key="6">
    <source>
        <dbReference type="ARBA" id="ARBA00023002"/>
    </source>
</evidence>
<evidence type="ECO:0000256" key="8">
    <source>
        <dbReference type="ARBA" id="ARBA00023014"/>
    </source>
</evidence>
<evidence type="ECO:0000256" key="7">
    <source>
        <dbReference type="ARBA" id="ARBA00023004"/>
    </source>
</evidence>
<dbReference type="GO" id="GO:0030313">
    <property type="term" value="C:cell envelope"/>
    <property type="evidence" value="ECO:0007669"/>
    <property type="project" value="UniProtKB-SubCell"/>
</dbReference>
<accession>A0A3N5ACD4</accession>
<feature type="domain" description="4Fe-4S Mo/W bis-MGD-type" evidence="9">
    <location>
        <begin position="48"/>
        <end position="104"/>
    </location>
</feature>
<keyword evidence="5" id="KW-0479">Metal-binding</keyword>
<dbReference type="EMBL" id="RKRE01000003">
    <property type="protein sequence ID" value="RPF42526.1"/>
    <property type="molecule type" value="Genomic_DNA"/>
</dbReference>
<evidence type="ECO:0000256" key="5">
    <source>
        <dbReference type="ARBA" id="ARBA00022723"/>
    </source>
</evidence>
<organism evidence="10 11">
    <name type="scientific">Thermodesulfitimonas autotrophica</name>
    <dbReference type="NCBI Taxonomy" id="1894989"/>
    <lineage>
        <taxon>Bacteria</taxon>
        <taxon>Bacillati</taxon>
        <taxon>Bacillota</taxon>
        <taxon>Clostridia</taxon>
        <taxon>Thermoanaerobacterales</taxon>
        <taxon>Thermoanaerobacteraceae</taxon>
        <taxon>Thermodesulfitimonas</taxon>
    </lineage>
</organism>
<keyword evidence="6" id="KW-0560">Oxidoreductase</keyword>
<dbReference type="GO" id="GO:0009061">
    <property type="term" value="P:anaerobic respiration"/>
    <property type="evidence" value="ECO:0007669"/>
    <property type="project" value="TreeGrafter"/>
</dbReference>
<comment type="similarity">
    <text evidence="3">Belongs to the prokaryotic molybdopterin-containing oxidoreductase family.</text>
</comment>
<dbReference type="GO" id="GO:0009055">
    <property type="term" value="F:electron transfer activity"/>
    <property type="evidence" value="ECO:0007669"/>
    <property type="project" value="TreeGrafter"/>
</dbReference>
<reference evidence="10 11" key="1">
    <citation type="submission" date="2018-11" db="EMBL/GenBank/DDBJ databases">
        <title>Genomic Encyclopedia of Type Strains, Phase IV (KMG-IV): sequencing the most valuable type-strain genomes for metagenomic binning, comparative biology and taxonomic classification.</title>
        <authorList>
            <person name="Goeker M."/>
        </authorList>
    </citation>
    <scope>NUCLEOTIDE SEQUENCE [LARGE SCALE GENOMIC DNA]</scope>
    <source>
        <strain evidence="10 11">DSM 102936</strain>
    </source>
</reference>
<evidence type="ECO:0000313" key="11">
    <source>
        <dbReference type="Proteomes" id="UP000282654"/>
    </source>
</evidence>
<keyword evidence="4" id="KW-0004">4Fe-4S</keyword>
<keyword evidence="7" id="KW-0408">Iron</keyword>
<evidence type="ECO:0000313" key="10">
    <source>
        <dbReference type="EMBL" id="RPF42526.1"/>
    </source>
</evidence>
<evidence type="ECO:0000259" key="9">
    <source>
        <dbReference type="PROSITE" id="PS51669"/>
    </source>
</evidence>
<dbReference type="AlphaFoldDB" id="A0A3N5ACD4"/>
<keyword evidence="11" id="KW-1185">Reference proteome</keyword>
<dbReference type="PANTHER" id="PTHR43598">
    <property type="entry name" value="TUNGSTEN-CONTAINING FORMYLMETHANOFURAN DEHYDROGENASE 2 SUBUNIT B"/>
    <property type="match status" value="1"/>
</dbReference>
<sequence>MLSGLQKISRRDFLKSLGGLSPVSHPRREAKGKGLPAEILSLTNIDQLREVPVVCPGCDFGCGVLLTVQDGAVAGFEGDPDHPVNQGFLCSEGVSLLELSLLRSERGAGGSTLFYRPAGAEAWEVRDWGWVLRSVAGRIRAVGEATLDDEGTGEVRGVVILWADLFLYNEEVYLLSKFARALGIPVVSRNRYPGAVTFLRRIGFPLKTGAELLASERIKGVLIWGGDFLLTEEATDWFPGLEWLALVDWFKSKEELQRKRQRVLQFWPGAEVFLLPAVAPWEKEGSLLCQGRWVQWCARAVEPSGDARAPLWIADRLFKAVRDAYGQGGCIPDSLRETRWDYGGERIPDINLVAAEVAECVPAGMDRAARTVGLAASGAGGDPVRAGYRAAGMRRSLDAEGWGFLLPQ</sequence>
<name>A0A3N5ACD4_9THEO</name>
<evidence type="ECO:0000256" key="2">
    <source>
        <dbReference type="ARBA" id="ARBA00004196"/>
    </source>
</evidence>
<dbReference type="Pfam" id="PF04879">
    <property type="entry name" value="Molybdop_Fe4S4"/>
    <property type="match status" value="1"/>
</dbReference>
<dbReference type="Proteomes" id="UP000282654">
    <property type="component" value="Unassembled WGS sequence"/>
</dbReference>
<dbReference type="GO" id="GO:0016491">
    <property type="term" value="F:oxidoreductase activity"/>
    <property type="evidence" value="ECO:0007669"/>
    <property type="project" value="UniProtKB-KW"/>
</dbReference>
<proteinExistence type="inferred from homology"/>
<dbReference type="SMART" id="SM00926">
    <property type="entry name" value="Molybdop_Fe4S4"/>
    <property type="match status" value="1"/>
</dbReference>
<comment type="subcellular location">
    <subcellularLocation>
        <location evidence="2">Cell envelope</location>
    </subcellularLocation>
</comment>
<dbReference type="PROSITE" id="PS51669">
    <property type="entry name" value="4FE4S_MOW_BIS_MGD"/>
    <property type="match status" value="1"/>
</dbReference>
<dbReference type="Gene3D" id="3.40.50.740">
    <property type="match status" value="1"/>
</dbReference>
<dbReference type="InterPro" id="IPR006963">
    <property type="entry name" value="Mopterin_OxRdtase_4Fe-4S_dom"/>
</dbReference>
<evidence type="ECO:0000256" key="3">
    <source>
        <dbReference type="ARBA" id="ARBA00010312"/>
    </source>
</evidence>
<protein>
    <submittedName>
        <fullName evidence="10">Molybdopterin-dependent oxidoreductase iron-sulfur protein</fullName>
    </submittedName>
</protein>
<dbReference type="Gene3D" id="2.20.25.90">
    <property type="entry name" value="ADC-like domains"/>
    <property type="match status" value="1"/>
</dbReference>
<dbReference type="OrthoDB" id="219031at2"/>
<dbReference type="GO" id="GO:0051539">
    <property type="term" value="F:4 iron, 4 sulfur cluster binding"/>
    <property type="evidence" value="ECO:0007669"/>
    <property type="project" value="UniProtKB-KW"/>
</dbReference>
<evidence type="ECO:0000256" key="4">
    <source>
        <dbReference type="ARBA" id="ARBA00022485"/>
    </source>
</evidence>
<dbReference type="GO" id="GO:0030151">
    <property type="term" value="F:molybdenum ion binding"/>
    <property type="evidence" value="ECO:0007669"/>
    <property type="project" value="TreeGrafter"/>
</dbReference>
<comment type="caution">
    <text evidence="10">The sequence shown here is derived from an EMBL/GenBank/DDBJ whole genome shotgun (WGS) entry which is preliminary data.</text>
</comment>
<keyword evidence="8" id="KW-0411">Iron-sulfur</keyword>
<dbReference type="SUPFAM" id="SSF53706">
    <property type="entry name" value="Formate dehydrogenase/DMSO reductase, domains 1-3"/>
    <property type="match status" value="1"/>
</dbReference>
<comment type="cofactor">
    <cofactor evidence="1">
        <name>[4Fe-4S] cluster</name>
        <dbReference type="ChEBI" id="CHEBI:49883"/>
    </cofactor>
</comment>
<dbReference type="PANTHER" id="PTHR43598:SF1">
    <property type="entry name" value="FORMATE DEHYDROGENASE-O MAJOR SUBUNIT"/>
    <property type="match status" value="1"/>
</dbReference>
<gene>
    <name evidence="10" type="ORF">EDD75_1627</name>
</gene>